<evidence type="ECO:0000256" key="2">
    <source>
        <dbReference type="ARBA" id="ARBA00010926"/>
    </source>
</evidence>
<dbReference type="Pfam" id="PF16561">
    <property type="entry name" value="AMPK1_CBM"/>
    <property type="match status" value="1"/>
</dbReference>
<dbReference type="SUPFAM" id="SSF160219">
    <property type="entry name" value="AMPKBI-like"/>
    <property type="match status" value="1"/>
</dbReference>
<evidence type="ECO:0000256" key="1">
    <source>
        <dbReference type="ARBA" id="ARBA00009841"/>
    </source>
</evidence>
<keyword evidence="4" id="KW-0597">Phosphoprotein</keyword>
<dbReference type="Gene3D" id="2.60.40.10">
    <property type="entry name" value="Immunoglobulins"/>
    <property type="match status" value="1"/>
</dbReference>
<feature type="domain" description="Association with the SNF1 complex (ASC)" evidence="10">
    <location>
        <begin position="185"/>
        <end position="257"/>
    </location>
</feature>
<dbReference type="InterPro" id="IPR029028">
    <property type="entry name" value="Alpha/beta_knot_MTases"/>
</dbReference>
<dbReference type="InterPro" id="IPR006828">
    <property type="entry name" value="ASC_dom"/>
</dbReference>
<comment type="similarity">
    <text evidence="1">Belongs to the class IV-like SAM-binding methyltransferase superfamily.</text>
</comment>
<feature type="coiled-coil region" evidence="8">
    <location>
        <begin position="255"/>
        <end position="306"/>
    </location>
</feature>
<dbReference type="SUPFAM" id="SSF81296">
    <property type="entry name" value="E set domains"/>
    <property type="match status" value="1"/>
</dbReference>
<dbReference type="GO" id="GO:0005737">
    <property type="term" value="C:cytoplasm"/>
    <property type="evidence" value="ECO:0007669"/>
    <property type="project" value="UniProtKB-ARBA"/>
</dbReference>
<dbReference type="Pfam" id="PF02598">
    <property type="entry name" value="Methyltrn_RNA_3"/>
    <property type="match status" value="1"/>
</dbReference>
<accession>A0A7I8VTG5</accession>
<feature type="compositionally biased region" description="Basic and acidic residues" evidence="9">
    <location>
        <begin position="17"/>
        <end position="33"/>
    </location>
</feature>
<evidence type="ECO:0000256" key="6">
    <source>
        <dbReference type="ARBA" id="ARBA00023098"/>
    </source>
</evidence>
<dbReference type="SUPFAM" id="SSF50249">
    <property type="entry name" value="Nucleic acid-binding proteins"/>
    <property type="match status" value="1"/>
</dbReference>
<dbReference type="InterPro" id="IPR032640">
    <property type="entry name" value="AMPK1_CBM"/>
</dbReference>
<feature type="compositionally biased region" description="Polar residues" evidence="9">
    <location>
        <begin position="1"/>
        <end position="16"/>
    </location>
</feature>
<dbReference type="PANTHER" id="PTHR12150:SF13">
    <property type="entry name" value="METHYLTRANSFERASE C9ORF114-RELATED"/>
    <property type="match status" value="1"/>
</dbReference>
<keyword evidence="5" id="KW-0276">Fatty acid metabolism</keyword>
<keyword evidence="12" id="KW-1185">Reference proteome</keyword>
<evidence type="ECO:0000256" key="9">
    <source>
        <dbReference type="SAM" id="MobiDB-lite"/>
    </source>
</evidence>
<dbReference type="SMART" id="SM01010">
    <property type="entry name" value="AMPKBI"/>
    <property type="match status" value="1"/>
</dbReference>
<organism evidence="11 12">
    <name type="scientific">Dimorphilus gyrociliatus</name>
    <dbReference type="NCBI Taxonomy" id="2664684"/>
    <lineage>
        <taxon>Eukaryota</taxon>
        <taxon>Metazoa</taxon>
        <taxon>Spiralia</taxon>
        <taxon>Lophotrochozoa</taxon>
        <taxon>Annelida</taxon>
        <taxon>Polychaeta</taxon>
        <taxon>Polychaeta incertae sedis</taxon>
        <taxon>Dinophilidae</taxon>
        <taxon>Dimorphilus</taxon>
    </lineage>
</organism>
<dbReference type="InterPro" id="IPR003750">
    <property type="entry name" value="Put_MeTrfase-C9orf114-like"/>
</dbReference>
<evidence type="ECO:0000256" key="8">
    <source>
        <dbReference type="SAM" id="Coils"/>
    </source>
</evidence>
<dbReference type="Pfam" id="PF04739">
    <property type="entry name" value="AMPKBI"/>
    <property type="match status" value="1"/>
</dbReference>
<dbReference type="OrthoDB" id="361029at2759"/>
<dbReference type="FunFam" id="2.60.40.10:FF:000139">
    <property type="entry name" value="Protein kinase AMP-activated non-catalytic subunit beta 1"/>
    <property type="match status" value="1"/>
</dbReference>
<comment type="caution">
    <text evidence="11">The sequence shown here is derived from an EMBL/GenBank/DDBJ whole genome shotgun (WGS) entry which is preliminary data.</text>
</comment>
<comment type="similarity">
    <text evidence="2">Belongs to the 5'-AMP-activated protein kinase beta subunit family.</text>
</comment>
<dbReference type="InterPro" id="IPR013783">
    <property type="entry name" value="Ig-like_fold"/>
</dbReference>
<protein>
    <submittedName>
        <fullName evidence="11">DgyrCDS7512</fullName>
    </submittedName>
</protein>
<dbReference type="InterPro" id="IPR037256">
    <property type="entry name" value="ASC_dom_sf"/>
</dbReference>
<evidence type="ECO:0000256" key="3">
    <source>
        <dbReference type="ARBA" id="ARBA00022516"/>
    </source>
</evidence>
<reference evidence="11 12" key="1">
    <citation type="submission" date="2020-08" db="EMBL/GenBank/DDBJ databases">
        <authorList>
            <person name="Hejnol A."/>
        </authorList>
    </citation>
    <scope>NUCLEOTIDE SEQUENCE [LARGE SCALE GENOMIC DNA]</scope>
</reference>
<dbReference type="InterPro" id="IPR029026">
    <property type="entry name" value="tRNA_m1G_MTases_N"/>
</dbReference>
<dbReference type="Gene3D" id="6.20.250.60">
    <property type="match status" value="1"/>
</dbReference>
<keyword evidence="8" id="KW-0175">Coiled coil</keyword>
<gene>
    <name evidence="11" type="ORF">DGYR_LOCUS7150</name>
</gene>
<dbReference type="GO" id="GO:0006631">
    <property type="term" value="P:fatty acid metabolic process"/>
    <property type="evidence" value="ECO:0007669"/>
    <property type="project" value="UniProtKB-KW"/>
</dbReference>
<feature type="region of interest" description="Disordered" evidence="9">
    <location>
        <begin position="167"/>
        <end position="210"/>
    </location>
</feature>
<dbReference type="CDD" id="cd18086">
    <property type="entry name" value="HsC9orf114-like"/>
    <property type="match status" value="1"/>
</dbReference>
<evidence type="ECO:0000313" key="11">
    <source>
        <dbReference type="EMBL" id="CAD5118834.1"/>
    </source>
</evidence>
<dbReference type="SUPFAM" id="SSF75217">
    <property type="entry name" value="alpha/beta knot"/>
    <property type="match status" value="1"/>
</dbReference>
<dbReference type="CDD" id="cd02859">
    <property type="entry name" value="E_set_AMPKbeta_like_N"/>
    <property type="match status" value="1"/>
</dbReference>
<comment type="function">
    <text evidence="7">Non-catalytic subunit of AMP-activated protein kinase (AMPK), an energy sensor protein kinase that plays a key role in regulating cellular energy metabolism. In response to reduction of intracellular ATP levels, AMPK activates energy-producing pathways and inhibits energy-consuming processes: inhibits protein, carbohydrate and lipid biosynthesis, as well as cell growth and proliferation. AMPK acts via direct phosphorylation of metabolic enzymes, and by longer-term effects via phosphorylation of transcription regulators. Also acts as a regulator of cellular polarity by remodeling the actin cytoskeleton; probably by indirectly activating myosin. Beta non-catalytic subunit acts as a scaffold on which the AMPK complex assembles, via its C-terminus that bridges alpha (PRKAA1 or PRKAA2) and gamma subunits (PRKAG1, PRKAG2 or PRKAG3).</text>
</comment>
<evidence type="ECO:0000256" key="7">
    <source>
        <dbReference type="ARBA" id="ARBA00025180"/>
    </source>
</evidence>
<dbReference type="Gene3D" id="2.40.50.140">
    <property type="entry name" value="Nucleic acid-binding proteins"/>
    <property type="match status" value="1"/>
</dbReference>
<dbReference type="EMBL" id="CAJFCJ010000009">
    <property type="protein sequence ID" value="CAD5118834.1"/>
    <property type="molecule type" value="Genomic_DNA"/>
</dbReference>
<dbReference type="PANTHER" id="PTHR12150">
    <property type="entry name" value="CLASS IV SAM-BINDING METHYLTRANSFERASE-RELATED"/>
    <property type="match status" value="1"/>
</dbReference>
<proteinExistence type="inferred from homology"/>
<name>A0A7I8VTG5_9ANNE</name>
<dbReference type="Proteomes" id="UP000549394">
    <property type="component" value="Unassembled WGS sequence"/>
</dbReference>
<evidence type="ECO:0000313" key="12">
    <source>
        <dbReference type="Proteomes" id="UP000549394"/>
    </source>
</evidence>
<keyword evidence="3" id="KW-0444">Lipid biosynthesis</keyword>
<dbReference type="Gene3D" id="3.40.1280.10">
    <property type="match status" value="1"/>
</dbReference>
<keyword evidence="6" id="KW-0443">Lipid metabolism</keyword>
<evidence type="ECO:0000256" key="5">
    <source>
        <dbReference type="ARBA" id="ARBA00022832"/>
    </source>
</evidence>
<sequence>MGNNSGKRSLSQSTDDSVIREDENWMKDVDSEANHPNLAPYSNLTAEENDFEPKRRVRASTLSSTVNIDKKKLPTVFKWEGGGKNVFISGSFNSWKKKISMVKSTGDFYAIIDLPEGTHQYKFYVDGQWLCDSKEQKTESDLGTENNIVTVRASDFEVFEALATDSVNSGQNRGTGRHYSKDEVTGSPPGDYSQEVPPRHSSHGFSHSGPPILPPHLLQVILNKEIPVHCEPTLLPEPNHVMLNHLYALSIKESKPDLKKIRKEAKERKRKWKEEKLIKRLEKRKKREETEQINKLEEESKLKKKENCYTVSIALPGSILDNAQSPELRTYLAGQIARSAAIFNVNEIIIFDEVGKAALTTEGTFEGIGKSTKTSNCNIQLARILQYLECPQYLRKNFFPVHEDLKYAGLLNPLDSVHHYRSEDDATYREGVVTKMKVKEDKGSLVDVGLEKLVRIDKQLDPGFRVTVRLDKTTMDNKKPRGVVVSPDEPRELGNLYWGYSVRLAPNLSSVLIKSPYKGGYDLVIGTSDKGDSIDRFEPEENFKHALIVFGGLKGLEASLESDEKLTVGDPRELFEYYVNVCPYQGSRTIRTEEALLIALSAIRPKLAMSKLKLTENSND</sequence>
<feature type="region of interest" description="Disordered" evidence="9">
    <location>
        <begin position="1"/>
        <end position="52"/>
    </location>
</feature>
<evidence type="ECO:0000256" key="4">
    <source>
        <dbReference type="ARBA" id="ARBA00022553"/>
    </source>
</evidence>
<dbReference type="AlphaFoldDB" id="A0A7I8VTG5"/>
<evidence type="ECO:0000259" key="10">
    <source>
        <dbReference type="SMART" id="SM01010"/>
    </source>
</evidence>
<dbReference type="InterPro" id="IPR014756">
    <property type="entry name" value="Ig_E-set"/>
</dbReference>
<dbReference type="InterPro" id="IPR012340">
    <property type="entry name" value="NA-bd_OB-fold"/>
</dbReference>